<accession>A0A7V0IA24</accession>
<dbReference type="Pfam" id="PF00072">
    <property type="entry name" value="Response_reg"/>
    <property type="match status" value="1"/>
</dbReference>
<dbReference type="Gene3D" id="3.40.50.2300">
    <property type="match status" value="1"/>
</dbReference>
<proteinExistence type="predicted"/>
<dbReference type="InterPro" id="IPR001789">
    <property type="entry name" value="Sig_transdc_resp-reg_receiver"/>
</dbReference>
<evidence type="ECO:0000259" key="7">
    <source>
        <dbReference type="PROSITE" id="PS50110"/>
    </source>
</evidence>
<comment type="caution">
    <text evidence="8">The sequence shown here is derived from an EMBL/GenBank/DDBJ whole genome shotgun (WGS) entry which is preliminary data.</text>
</comment>
<dbReference type="PROSITE" id="PS50110">
    <property type="entry name" value="RESPONSE_REGULATORY"/>
    <property type="match status" value="1"/>
</dbReference>
<dbReference type="SMART" id="SM00448">
    <property type="entry name" value="REC"/>
    <property type="match status" value="1"/>
</dbReference>
<evidence type="ECO:0000256" key="6">
    <source>
        <dbReference type="PROSITE-ProRule" id="PRU00169"/>
    </source>
</evidence>
<reference evidence="8" key="1">
    <citation type="journal article" date="2020" name="mSystems">
        <title>Genome- and Community-Level Interaction Insights into Carbon Utilization and Element Cycling Functions of Hydrothermarchaeota in Hydrothermal Sediment.</title>
        <authorList>
            <person name="Zhou Z."/>
            <person name="Liu Y."/>
            <person name="Xu W."/>
            <person name="Pan J."/>
            <person name="Luo Z.H."/>
            <person name="Li M."/>
        </authorList>
    </citation>
    <scope>NUCLEOTIDE SEQUENCE [LARGE SCALE GENOMIC DNA]</scope>
    <source>
        <strain evidence="8">HyVt-113</strain>
    </source>
</reference>
<protein>
    <submittedName>
        <fullName evidence="8">Response regulator</fullName>
    </submittedName>
</protein>
<keyword evidence="5" id="KW-0804">Transcription</keyword>
<sequence length="122" mass="14027">MAKILVVDDEEHIRMLYEEELKEEGYEVATAATGRNIEDLIEREKPNLILLDIKMADCDGLDVLQRIRNKYPDLPVILSTAYETYKSDIKSMAADAYVVKSFDLTELKRKIKQCLEAKTISE</sequence>
<evidence type="ECO:0000256" key="3">
    <source>
        <dbReference type="ARBA" id="ARBA00023015"/>
    </source>
</evidence>
<evidence type="ECO:0000256" key="1">
    <source>
        <dbReference type="ARBA" id="ARBA00022553"/>
    </source>
</evidence>
<evidence type="ECO:0000256" key="5">
    <source>
        <dbReference type="ARBA" id="ARBA00023163"/>
    </source>
</evidence>
<dbReference type="GO" id="GO:0032993">
    <property type="term" value="C:protein-DNA complex"/>
    <property type="evidence" value="ECO:0007669"/>
    <property type="project" value="TreeGrafter"/>
</dbReference>
<dbReference type="InterPro" id="IPR039420">
    <property type="entry name" value="WalR-like"/>
</dbReference>
<evidence type="ECO:0000256" key="2">
    <source>
        <dbReference type="ARBA" id="ARBA00023012"/>
    </source>
</evidence>
<dbReference type="AlphaFoldDB" id="A0A7V0IA24"/>
<keyword evidence="3" id="KW-0805">Transcription regulation</keyword>
<dbReference type="InterPro" id="IPR011006">
    <property type="entry name" value="CheY-like_superfamily"/>
</dbReference>
<dbReference type="GO" id="GO:0006355">
    <property type="term" value="P:regulation of DNA-templated transcription"/>
    <property type="evidence" value="ECO:0007669"/>
    <property type="project" value="TreeGrafter"/>
</dbReference>
<dbReference type="GO" id="GO:0000976">
    <property type="term" value="F:transcription cis-regulatory region binding"/>
    <property type="evidence" value="ECO:0007669"/>
    <property type="project" value="TreeGrafter"/>
</dbReference>
<name>A0A7V0IA24_DESA2</name>
<keyword evidence="4" id="KW-0238">DNA-binding</keyword>
<dbReference type="GO" id="GO:0005829">
    <property type="term" value="C:cytosol"/>
    <property type="evidence" value="ECO:0007669"/>
    <property type="project" value="TreeGrafter"/>
</dbReference>
<organism evidence="8">
    <name type="scientific">Desulfofervidus auxilii</name>
    <dbReference type="NCBI Taxonomy" id="1621989"/>
    <lineage>
        <taxon>Bacteria</taxon>
        <taxon>Pseudomonadati</taxon>
        <taxon>Thermodesulfobacteriota</taxon>
        <taxon>Candidatus Desulfofervidia</taxon>
        <taxon>Candidatus Desulfofervidales</taxon>
        <taxon>Candidatus Desulfofervidaceae</taxon>
        <taxon>Candidatus Desulfofervidus</taxon>
    </lineage>
</organism>
<feature type="modified residue" description="4-aspartylphosphate" evidence="6">
    <location>
        <position position="52"/>
    </location>
</feature>
<keyword evidence="1 6" id="KW-0597">Phosphoprotein</keyword>
<evidence type="ECO:0000256" key="4">
    <source>
        <dbReference type="ARBA" id="ARBA00023125"/>
    </source>
</evidence>
<dbReference type="PANTHER" id="PTHR48111">
    <property type="entry name" value="REGULATOR OF RPOS"/>
    <property type="match status" value="1"/>
</dbReference>
<feature type="domain" description="Response regulatory" evidence="7">
    <location>
        <begin position="3"/>
        <end position="115"/>
    </location>
</feature>
<dbReference type="GO" id="GO:0000156">
    <property type="term" value="F:phosphorelay response regulator activity"/>
    <property type="evidence" value="ECO:0007669"/>
    <property type="project" value="TreeGrafter"/>
</dbReference>
<gene>
    <name evidence="8" type="ORF">ENF30_01140</name>
</gene>
<keyword evidence="2" id="KW-0902">Two-component regulatory system</keyword>
<dbReference type="SUPFAM" id="SSF52172">
    <property type="entry name" value="CheY-like"/>
    <property type="match status" value="1"/>
</dbReference>
<evidence type="ECO:0000313" key="8">
    <source>
        <dbReference type="EMBL" id="HDD35382.1"/>
    </source>
</evidence>
<dbReference type="PANTHER" id="PTHR48111:SF1">
    <property type="entry name" value="TWO-COMPONENT RESPONSE REGULATOR ORR33"/>
    <property type="match status" value="1"/>
</dbReference>
<dbReference type="Proteomes" id="UP000885706">
    <property type="component" value="Unassembled WGS sequence"/>
</dbReference>
<dbReference type="EMBL" id="DQWQ01000055">
    <property type="protein sequence ID" value="HDD35382.1"/>
    <property type="molecule type" value="Genomic_DNA"/>
</dbReference>